<dbReference type="PANTHER" id="PTHR44858:SF1">
    <property type="entry name" value="UDP-N-ACETYLGLUCOSAMINE--PEPTIDE N-ACETYLGLUCOSAMINYLTRANSFERASE SPINDLY-RELATED"/>
    <property type="match status" value="1"/>
</dbReference>
<dbReference type="SMART" id="SM00028">
    <property type="entry name" value="TPR"/>
    <property type="match status" value="3"/>
</dbReference>
<evidence type="ECO:0000256" key="2">
    <source>
        <dbReference type="ARBA" id="ARBA00022803"/>
    </source>
</evidence>
<dbReference type="InterPro" id="IPR011990">
    <property type="entry name" value="TPR-like_helical_dom_sf"/>
</dbReference>
<dbReference type="AlphaFoldDB" id="A0A4V3JNP7"/>
<sequence length="462" mass="53666">MAHKIYTGRLTNDIRNLIQTSNEIEKIRHLGLRGGFRETSLGKIFKNYLPIGYELGSGEVIDSENNTSRETDLLIYNKSLIPPILFSIDEGCFPIESCHYIFEIKSTSNANEIQTSIQKFNEIRNLKYTPNNKKTQPICVYFAYATDITEISELERYSRYDKNFWTNPVIDVICIIGKGYWYCQRDQNQQRIIWYFNKSEKDNYEVGLFLSGIINTLSSVNQFGYYTIDNDIKREIAAYIDIKKELIITFDKIKFLNSGLYHIQNGNFTCGFVTLSKAIETKEKYSAFLLDEGYSLFNKKLYKEALLWILEAISNEDTYQNSYLIYHRIGLCYDNLGDVENAIYSFELALKINPGDTNIKYCLGYCIFKISNQDTALLEESLNLMNSILDFNPYDEEALRIRFMIKVQLNDQYGAKIDILKAISINPNNYEYFKSLQIVEHNIRIIEGLPSGESLIKLTKFL</sequence>
<name>A0A4V3JNP7_9LEPT</name>
<accession>A0A4V3JNP7</accession>
<dbReference type="Pfam" id="PF20247">
    <property type="entry name" value="DUF6602"/>
    <property type="match status" value="1"/>
</dbReference>
<proteinExistence type="predicted"/>
<reference evidence="5" key="1">
    <citation type="journal article" date="2019" name="PLoS Negl. Trop. Dis.">
        <title>Revisiting the worldwide diversity of Leptospira species in the environment.</title>
        <authorList>
            <person name="Vincent A.T."/>
            <person name="Schiettekatte O."/>
            <person name="Bourhy P."/>
            <person name="Veyrier F.J."/>
            <person name="Picardeau M."/>
        </authorList>
    </citation>
    <scope>NUCLEOTIDE SEQUENCE [LARGE SCALE GENOMIC DNA]</scope>
    <source>
        <strain evidence="5">201702692</strain>
    </source>
</reference>
<evidence type="ECO:0000313" key="5">
    <source>
        <dbReference type="EMBL" id="TGL36057.1"/>
    </source>
</evidence>
<dbReference type="RefSeq" id="WP_135580799.1">
    <property type="nucleotide sequence ID" value="NZ_RQGA01000015.1"/>
</dbReference>
<feature type="repeat" description="TPR" evidence="3">
    <location>
        <begin position="323"/>
        <end position="356"/>
    </location>
</feature>
<keyword evidence="6" id="KW-1185">Reference proteome</keyword>
<feature type="domain" description="DUF6602" evidence="4">
    <location>
        <begin position="25"/>
        <end position="126"/>
    </location>
</feature>
<dbReference type="OrthoDB" id="337432at2"/>
<gene>
    <name evidence="5" type="ORF">EHQ49_16700</name>
</gene>
<dbReference type="Gene3D" id="1.25.40.10">
    <property type="entry name" value="Tetratricopeptide repeat domain"/>
    <property type="match status" value="1"/>
</dbReference>
<protein>
    <submittedName>
        <fullName evidence="5">Tetratricopeptide repeat protein</fullName>
    </submittedName>
</protein>
<evidence type="ECO:0000256" key="1">
    <source>
        <dbReference type="ARBA" id="ARBA00022737"/>
    </source>
</evidence>
<dbReference type="EMBL" id="RQGA01000015">
    <property type="protein sequence ID" value="TGL36057.1"/>
    <property type="molecule type" value="Genomic_DNA"/>
</dbReference>
<keyword evidence="2 3" id="KW-0802">TPR repeat</keyword>
<evidence type="ECO:0000259" key="4">
    <source>
        <dbReference type="Pfam" id="PF20247"/>
    </source>
</evidence>
<comment type="caution">
    <text evidence="5">The sequence shown here is derived from an EMBL/GenBank/DDBJ whole genome shotgun (WGS) entry which is preliminary data.</text>
</comment>
<organism evidence="5 6">
    <name type="scientific">Leptospira perdikensis</name>
    <dbReference type="NCBI Taxonomy" id="2484948"/>
    <lineage>
        <taxon>Bacteria</taxon>
        <taxon>Pseudomonadati</taxon>
        <taxon>Spirochaetota</taxon>
        <taxon>Spirochaetia</taxon>
        <taxon>Leptospirales</taxon>
        <taxon>Leptospiraceae</taxon>
        <taxon>Leptospira</taxon>
    </lineage>
</organism>
<dbReference type="PANTHER" id="PTHR44858">
    <property type="entry name" value="TETRATRICOPEPTIDE REPEAT PROTEIN 6"/>
    <property type="match status" value="1"/>
</dbReference>
<dbReference type="CDD" id="cd21173">
    <property type="entry name" value="NucC-like"/>
    <property type="match status" value="1"/>
</dbReference>
<dbReference type="InterPro" id="IPR046537">
    <property type="entry name" value="DUF6602"/>
</dbReference>
<dbReference type="Proteomes" id="UP000298125">
    <property type="component" value="Unassembled WGS sequence"/>
</dbReference>
<dbReference type="PROSITE" id="PS50005">
    <property type="entry name" value="TPR"/>
    <property type="match status" value="1"/>
</dbReference>
<dbReference type="Pfam" id="PF00515">
    <property type="entry name" value="TPR_1"/>
    <property type="match status" value="1"/>
</dbReference>
<evidence type="ECO:0000313" key="6">
    <source>
        <dbReference type="Proteomes" id="UP000298125"/>
    </source>
</evidence>
<dbReference type="InterPro" id="IPR019734">
    <property type="entry name" value="TPR_rpt"/>
</dbReference>
<keyword evidence="1" id="KW-0677">Repeat</keyword>
<dbReference type="SUPFAM" id="SSF48452">
    <property type="entry name" value="TPR-like"/>
    <property type="match status" value="1"/>
</dbReference>
<dbReference type="InterPro" id="IPR050498">
    <property type="entry name" value="Ycf3"/>
</dbReference>
<evidence type="ECO:0000256" key="3">
    <source>
        <dbReference type="PROSITE-ProRule" id="PRU00339"/>
    </source>
</evidence>